<feature type="region of interest" description="Disordered" evidence="1">
    <location>
        <begin position="1"/>
        <end position="81"/>
    </location>
</feature>
<protein>
    <submittedName>
        <fullName evidence="2">MIF4G domain-containing protein</fullName>
    </submittedName>
</protein>
<organism evidence="2 3">
    <name type="scientific">Abeliophyllum distichum</name>
    <dbReference type="NCBI Taxonomy" id="126358"/>
    <lineage>
        <taxon>Eukaryota</taxon>
        <taxon>Viridiplantae</taxon>
        <taxon>Streptophyta</taxon>
        <taxon>Embryophyta</taxon>
        <taxon>Tracheophyta</taxon>
        <taxon>Spermatophyta</taxon>
        <taxon>Magnoliopsida</taxon>
        <taxon>eudicotyledons</taxon>
        <taxon>Gunneridae</taxon>
        <taxon>Pentapetalae</taxon>
        <taxon>asterids</taxon>
        <taxon>lamiids</taxon>
        <taxon>Lamiales</taxon>
        <taxon>Oleaceae</taxon>
        <taxon>Forsythieae</taxon>
        <taxon>Abeliophyllum</taxon>
    </lineage>
</organism>
<evidence type="ECO:0000313" key="2">
    <source>
        <dbReference type="EMBL" id="KAL2511535.1"/>
    </source>
</evidence>
<accession>A0ABD1TGD9</accession>
<feature type="compositionally biased region" description="Basic residues" evidence="1">
    <location>
        <begin position="67"/>
        <end position="76"/>
    </location>
</feature>
<dbReference type="EMBL" id="JBFOLK010000005">
    <property type="protein sequence ID" value="KAL2511535.1"/>
    <property type="molecule type" value="Genomic_DNA"/>
</dbReference>
<feature type="region of interest" description="Disordered" evidence="1">
    <location>
        <begin position="96"/>
        <end position="125"/>
    </location>
</feature>
<dbReference type="AlphaFoldDB" id="A0ABD1TGD9"/>
<feature type="compositionally biased region" description="Polar residues" evidence="1">
    <location>
        <begin position="105"/>
        <end position="125"/>
    </location>
</feature>
<keyword evidence="3" id="KW-1185">Reference proteome</keyword>
<comment type="caution">
    <text evidence="2">The sequence shown here is derived from an EMBL/GenBank/DDBJ whole genome shotgun (WGS) entry which is preliminary data.</text>
</comment>
<evidence type="ECO:0000256" key="1">
    <source>
        <dbReference type="SAM" id="MobiDB-lite"/>
    </source>
</evidence>
<evidence type="ECO:0000313" key="3">
    <source>
        <dbReference type="Proteomes" id="UP001604336"/>
    </source>
</evidence>
<dbReference type="Proteomes" id="UP001604336">
    <property type="component" value="Unassembled WGS sequence"/>
</dbReference>
<sequence>MVVIFPRVLRSPPPPPSVKERVMLEPNAAKSENEGIENNSVGLASPPPPGVKEKVMLEPNAAERTMPRTKKKRKESYRKAKDAGTSFDLYLAYKGPEEKKETDAPAQNTENALSNTTDVTQDIAI</sequence>
<reference evidence="3" key="1">
    <citation type="submission" date="2024-07" db="EMBL/GenBank/DDBJ databases">
        <title>Two chromosome-level genome assemblies of Korean endemic species Abeliophyllum distichum and Forsythia ovata (Oleaceae).</title>
        <authorList>
            <person name="Jang H."/>
        </authorList>
    </citation>
    <scope>NUCLEOTIDE SEQUENCE [LARGE SCALE GENOMIC DNA]</scope>
</reference>
<name>A0ABD1TGD9_9LAMI</name>
<feature type="compositionally biased region" description="Low complexity" evidence="1">
    <location>
        <begin position="1"/>
        <end position="10"/>
    </location>
</feature>
<gene>
    <name evidence="2" type="ORF">Adt_17135</name>
</gene>
<proteinExistence type="predicted"/>